<feature type="domain" description="4'-phosphopantetheinyl transferase" evidence="3">
    <location>
        <begin position="149"/>
        <end position="265"/>
    </location>
</feature>
<keyword evidence="6" id="KW-1185">Reference proteome</keyword>
<dbReference type="EC" id="2.7.8.7" evidence="1"/>
<reference evidence="5" key="2">
    <citation type="submission" date="2023-05" db="EMBL/GenBank/DDBJ databases">
        <authorList>
            <consortium name="Lawrence Berkeley National Laboratory"/>
            <person name="Steindorff A."/>
            <person name="Hensen N."/>
            <person name="Bonometti L."/>
            <person name="Westerberg I."/>
            <person name="Brannstrom I.O."/>
            <person name="Guillou S."/>
            <person name="Cros-Aarteil S."/>
            <person name="Calhoun S."/>
            <person name="Haridas S."/>
            <person name="Kuo A."/>
            <person name="Mondo S."/>
            <person name="Pangilinan J."/>
            <person name="Riley R."/>
            <person name="Labutti K."/>
            <person name="Andreopoulos B."/>
            <person name="Lipzen A."/>
            <person name="Chen C."/>
            <person name="Yanf M."/>
            <person name="Daum C."/>
            <person name="Ng V."/>
            <person name="Clum A."/>
            <person name="Ohm R."/>
            <person name="Martin F."/>
            <person name="Silar P."/>
            <person name="Natvig D."/>
            <person name="Lalanne C."/>
            <person name="Gautier V."/>
            <person name="Ament-Velasquez S.L."/>
            <person name="Kruys A."/>
            <person name="Hutchinson M.I."/>
            <person name="Powell A.J."/>
            <person name="Barry K."/>
            <person name="Miller A.N."/>
            <person name="Grigoriev I.V."/>
            <person name="Debuchy R."/>
            <person name="Gladieux P."/>
            <person name="Thoren M.H."/>
            <person name="Johannesson H."/>
        </authorList>
    </citation>
    <scope>NUCLEOTIDE SEQUENCE</scope>
    <source>
        <strain evidence="5">CBS 141.50</strain>
    </source>
</reference>
<gene>
    <name evidence="5" type="ORF">C8A04DRAFT_11016</name>
</gene>
<dbReference type="GeneID" id="87813417"/>
<dbReference type="InterPro" id="IPR050559">
    <property type="entry name" value="P-Pant_transferase_sf"/>
</dbReference>
<dbReference type="Gene3D" id="3.90.470.20">
    <property type="entry name" value="4'-phosphopantetheinyl transferase domain"/>
    <property type="match status" value="1"/>
</dbReference>
<dbReference type="AlphaFoldDB" id="A0AAN6ZMR3"/>
<evidence type="ECO:0000313" key="6">
    <source>
        <dbReference type="Proteomes" id="UP001302676"/>
    </source>
</evidence>
<dbReference type="GO" id="GO:0000287">
    <property type="term" value="F:magnesium ion binding"/>
    <property type="evidence" value="ECO:0007669"/>
    <property type="project" value="InterPro"/>
</dbReference>
<dbReference type="InterPro" id="IPR008278">
    <property type="entry name" value="4-PPantetheinyl_Trfase_dom"/>
</dbReference>
<evidence type="ECO:0000259" key="3">
    <source>
        <dbReference type="Pfam" id="PF01648"/>
    </source>
</evidence>
<protein>
    <recommendedName>
        <fullName evidence="1">holo-[acyl-carrier-protein] synthase</fullName>
        <ecNumber evidence="1">2.7.8.7</ecNumber>
    </recommendedName>
</protein>
<dbReference type="RefSeq" id="XP_062638396.1">
    <property type="nucleotide sequence ID" value="XM_062776804.1"/>
</dbReference>
<evidence type="ECO:0000256" key="2">
    <source>
        <dbReference type="ARBA" id="ARBA00022679"/>
    </source>
</evidence>
<evidence type="ECO:0000313" key="5">
    <source>
        <dbReference type="EMBL" id="KAK4145025.1"/>
    </source>
</evidence>
<dbReference type="EMBL" id="MU853572">
    <property type="protein sequence ID" value="KAK4145025.1"/>
    <property type="molecule type" value="Genomic_DNA"/>
</dbReference>
<reference evidence="5" key="1">
    <citation type="journal article" date="2023" name="Mol. Phylogenet. Evol.">
        <title>Genome-scale phylogeny and comparative genomics of the fungal order Sordariales.</title>
        <authorList>
            <person name="Hensen N."/>
            <person name="Bonometti L."/>
            <person name="Westerberg I."/>
            <person name="Brannstrom I.O."/>
            <person name="Guillou S."/>
            <person name="Cros-Aarteil S."/>
            <person name="Calhoun S."/>
            <person name="Haridas S."/>
            <person name="Kuo A."/>
            <person name="Mondo S."/>
            <person name="Pangilinan J."/>
            <person name="Riley R."/>
            <person name="LaButti K."/>
            <person name="Andreopoulos B."/>
            <person name="Lipzen A."/>
            <person name="Chen C."/>
            <person name="Yan M."/>
            <person name="Daum C."/>
            <person name="Ng V."/>
            <person name="Clum A."/>
            <person name="Steindorff A."/>
            <person name="Ohm R.A."/>
            <person name="Martin F."/>
            <person name="Silar P."/>
            <person name="Natvig D.O."/>
            <person name="Lalanne C."/>
            <person name="Gautier V."/>
            <person name="Ament-Velasquez S.L."/>
            <person name="Kruys A."/>
            <person name="Hutchinson M.I."/>
            <person name="Powell A.J."/>
            <person name="Barry K."/>
            <person name="Miller A.N."/>
            <person name="Grigoriev I.V."/>
            <person name="Debuchy R."/>
            <person name="Gladieux P."/>
            <person name="Hiltunen Thoren M."/>
            <person name="Johannesson H."/>
        </authorList>
    </citation>
    <scope>NUCLEOTIDE SEQUENCE</scope>
    <source>
        <strain evidence="5">CBS 141.50</strain>
    </source>
</reference>
<dbReference type="GO" id="GO:0019878">
    <property type="term" value="P:lysine biosynthetic process via aminoadipic acid"/>
    <property type="evidence" value="ECO:0007669"/>
    <property type="project" value="TreeGrafter"/>
</dbReference>
<proteinExistence type="predicted"/>
<dbReference type="InterPro" id="IPR037143">
    <property type="entry name" value="4-PPantetheinyl_Trfase_dom_sf"/>
</dbReference>
<sequence length="349" mass="38397">MATPSPTPSRGDGCVLVEWYFDTRKWYPTATLPRHLEAHAARAFAILPPDVRDRVLAYYHMSDAKMALGSALIKHYAIARLARDPAVTWGEVVTTGFTRDGKTKPTFVVAGKGKNGVGRQPVVFNVSHQAGIVALVAVAGYPPPSLPCQVGVDVVSTSERRDRDRAKIMGQPRGWYDFVNTYGDAFSANEVAFLKNEVLSAVPWLLHMTPGCNGAAPTAEQVADGKLRAFYAAWAMREAYVKLTGDALSAPWLKDLEFVRVAPPRPTAGWDVPAKEEEEAGEVVRNIEIRLKGRRVDDVNMCLRSLGDDCMIATAVRTPWNKQDALGWVLGPYEELILEDVLKFAEEDS</sequence>
<dbReference type="Pfam" id="PF01648">
    <property type="entry name" value="ACPS"/>
    <property type="match status" value="1"/>
</dbReference>
<dbReference type="Pfam" id="PF22624">
    <property type="entry name" value="AASDHPPT_N"/>
    <property type="match status" value="1"/>
</dbReference>
<dbReference type="GO" id="GO:0008897">
    <property type="term" value="F:holo-[acyl-carrier-protein] synthase activity"/>
    <property type="evidence" value="ECO:0007669"/>
    <property type="project" value="UniProtKB-EC"/>
</dbReference>
<evidence type="ECO:0000259" key="4">
    <source>
        <dbReference type="Pfam" id="PF22624"/>
    </source>
</evidence>
<evidence type="ECO:0000256" key="1">
    <source>
        <dbReference type="ARBA" id="ARBA00013172"/>
    </source>
</evidence>
<dbReference type="InterPro" id="IPR055066">
    <property type="entry name" value="AASDHPPT_N"/>
</dbReference>
<keyword evidence="2" id="KW-0808">Transferase</keyword>
<dbReference type="GO" id="GO:0005829">
    <property type="term" value="C:cytosol"/>
    <property type="evidence" value="ECO:0007669"/>
    <property type="project" value="TreeGrafter"/>
</dbReference>
<comment type="caution">
    <text evidence="5">The sequence shown here is derived from an EMBL/GenBank/DDBJ whole genome shotgun (WGS) entry which is preliminary data.</text>
</comment>
<accession>A0AAN6ZMR3</accession>
<dbReference type="SUPFAM" id="SSF56214">
    <property type="entry name" value="4'-phosphopantetheinyl transferase"/>
    <property type="match status" value="2"/>
</dbReference>
<dbReference type="PANTHER" id="PTHR12215">
    <property type="entry name" value="PHOSPHOPANTETHEINE TRANSFERASE"/>
    <property type="match status" value="1"/>
</dbReference>
<organism evidence="5 6">
    <name type="scientific">Dichotomopilus funicola</name>
    <dbReference type="NCBI Taxonomy" id="1934379"/>
    <lineage>
        <taxon>Eukaryota</taxon>
        <taxon>Fungi</taxon>
        <taxon>Dikarya</taxon>
        <taxon>Ascomycota</taxon>
        <taxon>Pezizomycotina</taxon>
        <taxon>Sordariomycetes</taxon>
        <taxon>Sordariomycetidae</taxon>
        <taxon>Sordariales</taxon>
        <taxon>Chaetomiaceae</taxon>
        <taxon>Dichotomopilus</taxon>
    </lineage>
</organism>
<name>A0AAN6ZMR3_9PEZI</name>
<feature type="domain" description="4'-phosphopantetheinyl transferase N-terminal" evidence="4">
    <location>
        <begin position="40"/>
        <end position="137"/>
    </location>
</feature>
<dbReference type="Proteomes" id="UP001302676">
    <property type="component" value="Unassembled WGS sequence"/>
</dbReference>
<dbReference type="PANTHER" id="PTHR12215:SF10">
    <property type="entry name" value="L-AMINOADIPATE-SEMIALDEHYDE DEHYDROGENASE-PHOSPHOPANTETHEINYL TRANSFERASE"/>
    <property type="match status" value="1"/>
</dbReference>